<gene>
    <name evidence="13" type="ORF">EVEC_LOCUS3543</name>
</gene>
<evidence type="ECO:0000256" key="5">
    <source>
        <dbReference type="ARBA" id="ARBA00011915"/>
    </source>
</evidence>
<evidence type="ECO:0000256" key="10">
    <source>
        <dbReference type="ARBA" id="ARBA00024871"/>
    </source>
</evidence>
<dbReference type="UniPathway" id="UPA00362"/>
<dbReference type="FunFam" id="3.90.226.10:FF:000026">
    <property type="entry name" value="3-hydroxyisobutyryl-CoA hydrolase, mitochondrial"/>
    <property type="match status" value="1"/>
</dbReference>
<keyword evidence="7" id="KW-0101">Branched-chain amino acid catabolism</keyword>
<dbReference type="OrthoDB" id="1737613at2759"/>
<dbReference type="GO" id="GO:0003860">
    <property type="term" value="F:3-hydroxyisobutyryl-CoA hydrolase activity"/>
    <property type="evidence" value="ECO:0007669"/>
    <property type="project" value="UniProtKB-EC"/>
</dbReference>
<dbReference type="Proteomes" id="UP000274131">
    <property type="component" value="Unassembled WGS sequence"/>
</dbReference>
<dbReference type="CDD" id="cd06558">
    <property type="entry name" value="crotonase-like"/>
    <property type="match status" value="1"/>
</dbReference>
<comment type="function">
    <text evidence="10">Hydrolyzes 3-hydroxyisobutyryl-CoA (HIBYL-CoA), a saline catabolite. Has high activity toward isobutyryl-CoA. Could be an isobutyryl-CoA dehydrogenase that functions in valine catabolism. Also hydrolyzes 3-hydroxypropanoyl-CoA.</text>
</comment>
<evidence type="ECO:0000256" key="8">
    <source>
        <dbReference type="ARBA" id="ARBA00022801"/>
    </source>
</evidence>
<dbReference type="PANTHER" id="PTHR43176">
    <property type="entry name" value="3-HYDROXYISOBUTYRYL-COA HYDROLASE-RELATED"/>
    <property type="match status" value="1"/>
</dbReference>
<evidence type="ECO:0000256" key="1">
    <source>
        <dbReference type="ARBA" id="ARBA00001709"/>
    </source>
</evidence>
<dbReference type="PANTHER" id="PTHR43176:SF3">
    <property type="entry name" value="3-HYDROXYISOBUTYRYL-COA HYDROLASE, MITOCHONDRIAL"/>
    <property type="match status" value="1"/>
</dbReference>
<evidence type="ECO:0000259" key="12">
    <source>
        <dbReference type="Pfam" id="PF16113"/>
    </source>
</evidence>
<evidence type="ECO:0000256" key="2">
    <source>
        <dbReference type="ARBA" id="ARBA00004173"/>
    </source>
</evidence>
<dbReference type="Gene3D" id="3.90.226.10">
    <property type="entry name" value="2-enoyl-CoA Hydratase, Chain A, domain 1"/>
    <property type="match status" value="1"/>
</dbReference>
<comment type="subcellular location">
    <subcellularLocation>
        <location evidence="2">Mitochondrion</location>
    </subcellularLocation>
</comment>
<evidence type="ECO:0000256" key="9">
    <source>
        <dbReference type="ARBA" id="ARBA00023128"/>
    </source>
</evidence>
<dbReference type="STRING" id="51028.A0A3P6HMW8"/>
<comment type="similarity">
    <text evidence="4">Belongs to the enoyl-CoA hydratase/isomerase family.</text>
</comment>
<evidence type="ECO:0000256" key="7">
    <source>
        <dbReference type="ARBA" id="ARBA00022456"/>
    </source>
</evidence>
<dbReference type="InterPro" id="IPR029045">
    <property type="entry name" value="ClpP/crotonase-like_dom_sf"/>
</dbReference>
<organism evidence="13 14">
    <name type="scientific">Enterobius vermicularis</name>
    <name type="common">Human pinworm</name>
    <dbReference type="NCBI Taxonomy" id="51028"/>
    <lineage>
        <taxon>Eukaryota</taxon>
        <taxon>Metazoa</taxon>
        <taxon>Ecdysozoa</taxon>
        <taxon>Nematoda</taxon>
        <taxon>Chromadorea</taxon>
        <taxon>Rhabditida</taxon>
        <taxon>Spirurina</taxon>
        <taxon>Oxyuridomorpha</taxon>
        <taxon>Oxyuroidea</taxon>
        <taxon>Oxyuridae</taxon>
        <taxon>Enterobius</taxon>
    </lineage>
</organism>
<dbReference type="NCBIfam" id="NF004127">
    <property type="entry name" value="PRK05617.1"/>
    <property type="match status" value="1"/>
</dbReference>
<feature type="domain" description="Enoyl-CoA hydratase/isomerase" evidence="12">
    <location>
        <begin position="18"/>
        <end position="348"/>
    </location>
</feature>
<keyword evidence="8" id="KW-0378">Hydrolase</keyword>
<dbReference type="GO" id="GO:0005739">
    <property type="term" value="C:mitochondrion"/>
    <property type="evidence" value="ECO:0007669"/>
    <property type="project" value="UniProtKB-SubCell"/>
</dbReference>
<dbReference type="EC" id="3.1.2.4" evidence="5"/>
<proteinExistence type="inferred from homology"/>
<dbReference type="SUPFAM" id="SSF52096">
    <property type="entry name" value="ClpP/crotonase"/>
    <property type="match status" value="1"/>
</dbReference>
<sequence>MFSTTSNEILVTSVDRKKVVTLNRPRALNALNLSMVRQFYSLLKKWNSERIASLVILKGAGDKAFCAGGDVIAVTKSAKANDPSLTVHKDFFREEYLLNHLIGVCEAPFISLLNGITMGGGCGVSIHGGFRVATEKTVLSMPETALGLFPDVGGSYFLSRLKHKLGIFLALTGYRLQGADVYHSGLATHYVPSQMLPALEKDLLQLKDEEVRAQTIRVKLKKYNEDDLPKFSLEPHLEEIEDLFTAPTMEGIVSNLKKSNSEFAQKQLRIISKMSPTSLKVTLRQLLEGAKINFSEVFTMEYRLSQRFMLDHDFHEGCRAILIEKDRKPLWQPSQLEDVTEEMVNKYFEPLPEGEDLLIKADTHK</sequence>
<dbReference type="InterPro" id="IPR045004">
    <property type="entry name" value="ECH_dom"/>
</dbReference>
<accession>A0A3P6HMW8</accession>
<evidence type="ECO:0000313" key="13">
    <source>
        <dbReference type="EMBL" id="VDD88400.1"/>
    </source>
</evidence>
<protein>
    <recommendedName>
        <fullName evidence="6">3-hydroxyisobutyryl-CoA hydrolase, mitochondrial</fullName>
        <ecNumber evidence="5">3.1.2.4</ecNumber>
    </recommendedName>
    <alternativeName>
        <fullName evidence="11">3-hydroxyisobutyryl-coenzyme A hydrolase</fullName>
    </alternativeName>
</protein>
<keyword evidence="14" id="KW-1185">Reference proteome</keyword>
<dbReference type="InterPro" id="IPR032259">
    <property type="entry name" value="HIBYL-CoA-H"/>
</dbReference>
<evidence type="ECO:0000256" key="3">
    <source>
        <dbReference type="ARBA" id="ARBA00005109"/>
    </source>
</evidence>
<evidence type="ECO:0000256" key="11">
    <source>
        <dbReference type="ARBA" id="ARBA00031181"/>
    </source>
</evidence>
<name>A0A3P6HMW8_ENTVE</name>
<comment type="pathway">
    <text evidence="3">Amino-acid degradation; L-valine degradation.</text>
</comment>
<dbReference type="EMBL" id="UXUI01007620">
    <property type="protein sequence ID" value="VDD88400.1"/>
    <property type="molecule type" value="Genomic_DNA"/>
</dbReference>
<evidence type="ECO:0000256" key="4">
    <source>
        <dbReference type="ARBA" id="ARBA00005254"/>
    </source>
</evidence>
<dbReference type="AlphaFoldDB" id="A0A3P6HMW8"/>
<evidence type="ECO:0000313" key="14">
    <source>
        <dbReference type="Proteomes" id="UP000274131"/>
    </source>
</evidence>
<keyword evidence="9" id="KW-0496">Mitochondrion</keyword>
<dbReference type="Pfam" id="PF16113">
    <property type="entry name" value="ECH_2"/>
    <property type="match status" value="1"/>
</dbReference>
<comment type="catalytic activity">
    <reaction evidence="1">
        <text>3-hydroxy-2-methylpropanoyl-CoA + H2O = 3-hydroxy-2-methylpropanoate + CoA + H(+)</text>
        <dbReference type="Rhea" id="RHEA:20888"/>
        <dbReference type="ChEBI" id="CHEBI:11805"/>
        <dbReference type="ChEBI" id="CHEBI:15377"/>
        <dbReference type="ChEBI" id="CHEBI:15378"/>
        <dbReference type="ChEBI" id="CHEBI:57287"/>
        <dbReference type="ChEBI" id="CHEBI:57340"/>
        <dbReference type="EC" id="3.1.2.4"/>
    </reaction>
</comment>
<reference evidence="13 14" key="1">
    <citation type="submission" date="2018-10" db="EMBL/GenBank/DDBJ databases">
        <authorList>
            <consortium name="Pathogen Informatics"/>
        </authorList>
    </citation>
    <scope>NUCLEOTIDE SEQUENCE [LARGE SCALE GENOMIC DNA]</scope>
</reference>
<dbReference type="GO" id="GO:0006574">
    <property type="term" value="P:L-valine catabolic process"/>
    <property type="evidence" value="ECO:0007669"/>
    <property type="project" value="UniProtKB-UniPathway"/>
</dbReference>
<evidence type="ECO:0000256" key="6">
    <source>
        <dbReference type="ARBA" id="ARBA00016714"/>
    </source>
</evidence>